<dbReference type="PANTHER" id="PTHR47707:SF1">
    <property type="entry name" value="NUDIX HYDROLASE FAMILY PROTEIN"/>
    <property type="match status" value="1"/>
</dbReference>
<accession>A0A2S9Y145</accession>
<dbReference type="SUPFAM" id="SSF55811">
    <property type="entry name" value="Nudix"/>
    <property type="match status" value="1"/>
</dbReference>
<evidence type="ECO:0000256" key="7">
    <source>
        <dbReference type="ARBA" id="ARBA00022801"/>
    </source>
</evidence>
<keyword evidence="4" id="KW-0235">DNA replication</keyword>
<dbReference type="Pfam" id="PF00293">
    <property type="entry name" value="NUDIX"/>
    <property type="match status" value="1"/>
</dbReference>
<evidence type="ECO:0000256" key="3">
    <source>
        <dbReference type="ARBA" id="ARBA00022457"/>
    </source>
</evidence>
<evidence type="ECO:0000256" key="14">
    <source>
        <dbReference type="ARBA" id="ARBA00041592"/>
    </source>
</evidence>
<keyword evidence="7 19" id="KW-0378">Hydrolase</keyword>
<feature type="domain" description="Nudix hydrolase" evidence="18">
    <location>
        <begin position="29"/>
        <end position="177"/>
    </location>
</feature>
<dbReference type="PROSITE" id="PS51462">
    <property type="entry name" value="NUDIX"/>
    <property type="match status" value="1"/>
</dbReference>
<evidence type="ECO:0000259" key="18">
    <source>
        <dbReference type="PROSITE" id="PS51462"/>
    </source>
</evidence>
<keyword evidence="20" id="KW-1185">Reference proteome</keyword>
<dbReference type="AlphaFoldDB" id="A0A2S9Y145"/>
<keyword evidence="3" id="KW-0515">Mutator protein</keyword>
<evidence type="ECO:0000313" key="19">
    <source>
        <dbReference type="EMBL" id="PRP98809.1"/>
    </source>
</evidence>
<dbReference type="OrthoDB" id="9810648at2"/>
<dbReference type="InterPro" id="IPR047127">
    <property type="entry name" value="MutT-like"/>
</dbReference>
<dbReference type="GO" id="GO:0006281">
    <property type="term" value="P:DNA repair"/>
    <property type="evidence" value="ECO:0007669"/>
    <property type="project" value="UniProtKB-KW"/>
</dbReference>
<evidence type="ECO:0000256" key="15">
    <source>
        <dbReference type="ARBA" id="ARBA00041979"/>
    </source>
</evidence>
<evidence type="ECO:0000256" key="9">
    <source>
        <dbReference type="ARBA" id="ARBA00023204"/>
    </source>
</evidence>
<evidence type="ECO:0000256" key="5">
    <source>
        <dbReference type="ARBA" id="ARBA00022723"/>
    </source>
</evidence>
<evidence type="ECO:0000256" key="13">
    <source>
        <dbReference type="ARBA" id="ARBA00040794"/>
    </source>
</evidence>
<evidence type="ECO:0000256" key="17">
    <source>
        <dbReference type="SAM" id="MobiDB-lite"/>
    </source>
</evidence>
<reference evidence="19 20" key="1">
    <citation type="submission" date="2018-03" db="EMBL/GenBank/DDBJ databases">
        <title>Draft Genome Sequences of the Obligatory Marine Myxobacteria Enhygromyxa salina SWB005.</title>
        <authorList>
            <person name="Poehlein A."/>
            <person name="Moghaddam J.A."/>
            <person name="Harms H."/>
            <person name="Alanjari M."/>
            <person name="Koenig G.M."/>
            <person name="Daniel R."/>
            <person name="Schaeberle T.F."/>
        </authorList>
    </citation>
    <scope>NUCLEOTIDE SEQUENCE [LARGE SCALE GENOMIC DNA]</scope>
    <source>
        <strain evidence="19 20">SWB005</strain>
    </source>
</reference>
<protein>
    <recommendedName>
        <fullName evidence="13">8-oxo-dGTP diphosphatase</fullName>
        <ecNumber evidence="12">3.6.1.55</ecNumber>
    </recommendedName>
    <alternativeName>
        <fullName evidence="16">7,8-dihydro-8-oxoguanine-triphosphatase</fullName>
    </alternativeName>
    <alternativeName>
        <fullName evidence="15">Mutator protein MutT</fullName>
    </alternativeName>
    <alternativeName>
        <fullName evidence="14">dGTP pyrophosphohydrolase</fullName>
    </alternativeName>
</protein>
<dbReference type="EC" id="3.6.1.55" evidence="12"/>
<comment type="cofactor">
    <cofactor evidence="1">
        <name>Mg(2+)</name>
        <dbReference type="ChEBI" id="CHEBI:18420"/>
    </cofactor>
</comment>
<evidence type="ECO:0000256" key="16">
    <source>
        <dbReference type="ARBA" id="ARBA00042798"/>
    </source>
</evidence>
<dbReference type="GO" id="GO:0044716">
    <property type="term" value="F:8-oxo-GDP phosphatase activity"/>
    <property type="evidence" value="ECO:0007669"/>
    <property type="project" value="TreeGrafter"/>
</dbReference>
<evidence type="ECO:0000256" key="6">
    <source>
        <dbReference type="ARBA" id="ARBA00022763"/>
    </source>
</evidence>
<dbReference type="GO" id="GO:0006260">
    <property type="term" value="P:DNA replication"/>
    <property type="evidence" value="ECO:0007669"/>
    <property type="project" value="UniProtKB-KW"/>
</dbReference>
<dbReference type="GO" id="GO:0044715">
    <property type="term" value="F:8-oxo-dGDP phosphatase activity"/>
    <property type="evidence" value="ECO:0007669"/>
    <property type="project" value="TreeGrafter"/>
</dbReference>
<evidence type="ECO:0000256" key="1">
    <source>
        <dbReference type="ARBA" id="ARBA00001946"/>
    </source>
</evidence>
<comment type="catalytic activity">
    <reaction evidence="11">
        <text>8-oxo-GTP + H2O = 8-oxo-GMP + diphosphate + H(+)</text>
        <dbReference type="Rhea" id="RHEA:67616"/>
        <dbReference type="ChEBI" id="CHEBI:15377"/>
        <dbReference type="ChEBI" id="CHEBI:15378"/>
        <dbReference type="ChEBI" id="CHEBI:33019"/>
        <dbReference type="ChEBI" id="CHEBI:143553"/>
        <dbReference type="ChEBI" id="CHEBI:145694"/>
    </reaction>
</comment>
<feature type="region of interest" description="Disordered" evidence="17">
    <location>
        <begin position="1"/>
        <end position="27"/>
    </location>
</feature>
<dbReference type="Proteomes" id="UP000237968">
    <property type="component" value="Unassembled WGS sequence"/>
</dbReference>
<dbReference type="GO" id="GO:0008413">
    <property type="term" value="F:8-oxo-7,8-dihydroguanosine triphosphate pyrophosphatase activity"/>
    <property type="evidence" value="ECO:0007669"/>
    <property type="project" value="TreeGrafter"/>
</dbReference>
<keyword evidence="8" id="KW-0460">Magnesium</keyword>
<sequence length="178" mass="19028">MTGSGPGPGPEHAGTQAEPEERGPAIGRGPRLVVAAGLVWLGSQLLVQRRSKTARHGAGALELPGGKLERGEGPRAALARELGEEWGPQATELTIGSVADVLHHVYPSPGPEVILIVLRVDARAWSGQRWRERIEPEPGVEVVAFELDELPLDEFLAADRPFMAAVRDGRVAAWMGQC</sequence>
<keyword evidence="5" id="KW-0479">Metal-binding</keyword>
<comment type="catalytic activity">
    <reaction evidence="10">
        <text>8-oxo-dGTP + H2O = 8-oxo-dGMP + diphosphate + H(+)</text>
        <dbReference type="Rhea" id="RHEA:31575"/>
        <dbReference type="ChEBI" id="CHEBI:15377"/>
        <dbReference type="ChEBI" id="CHEBI:15378"/>
        <dbReference type="ChEBI" id="CHEBI:33019"/>
        <dbReference type="ChEBI" id="CHEBI:63224"/>
        <dbReference type="ChEBI" id="CHEBI:77896"/>
        <dbReference type="EC" id="3.6.1.55"/>
    </reaction>
</comment>
<keyword evidence="9" id="KW-0234">DNA repair</keyword>
<keyword evidence="6" id="KW-0227">DNA damage</keyword>
<evidence type="ECO:0000256" key="12">
    <source>
        <dbReference type="ARBA" id="ARBA00038905"/>
    </source>
</evidence>
<dbReference type="GO" id="GO:0046872">
    <property type="term" value="F:metal ion binding"/>
    <property type="evidence" value="ECO:0007669"/>
    <property type="project" value="UniProtKB-KW"/>
</dbReference>
<dbReference type="InterPro" id="IPR000086">
    <property type="entry name" value="NUDIX_hydrolase_dom"/>
</dbReference>
<organism evidence="19 20">
    <name type="scientific">Enhygromyxa salina</name>
    <dbReference type="NCBI Taxonomy" id="215803"/>
    <lineage>
        <taxon>Bacteria</taxon>
        <taxon>Pseudomonadati</taxon>
        <taxon>Myxococcota</taxon>
        <taxon>Polyangia</taxon>
        <taxon>Nannocystales</taxon>
        <taxon>Nannocystaceae</taxon>
        <taxon>Enhygromyxa</taxon>
    </lineage>
</organism>
<evidence type="ECO:0000256" key="2">
    <source>
        <dbReference type="ARBA" id="ARBA00005582"/>
    </source>
</evidence>
<evidence type="ECO:0000256" key="4">
    <source>
        <dbReference type="ARBA" id="ARBA00022705"/>
    </source>
</evidence>
<name>A0A2S9Y145_9BACT</name>
<dbReference type="InterPro" id="IPR015797">
    <property type="entry name" value="NUDIX_hydrolase-like_dom_sf"/>
</dbReference>
<evidence type="ECO:0000313" key="20">
    <source>
        <dbReference type="Proteomes" id="UP000237968"/>
    </source>
</evidence>
<dbReference type="EMBL" id="PVNK01000144">
    <property type="protein sequence ID" value="PRP98809.1"/>
    <property type="molecule type" value="Genomic_DNA"/>
</dbReference>
<evidence type="ECO:0000256" key="8">
    <source>
        <dbReference type="ARBA" id="ARBA00022842"/>
    </source>
</evidence>
<dbReference type="GO" id="GO:0035539">
    <property type="term" value="F:8-oxo-7,8-dihydrodeoxyguanosine triphosphate pyrophosphatase activity"/>
    <property type="evidence" value="ECO:0007669"/>
    <property type="project" value="UniProtKB-EC"/>
</dbReference>
<evidence type="ECO:0000256" key="11">
    <source>
        <dbReference type="ARBA" id="ARBA00036904"/>
    </source>
</evidence>
<dbReference type="PROSITE" id="PS00893">
    <property type="entry name" value="NUDIX_BOX"/>
    <property type="match status" value="1"/>
</dbReference>
<evidence type="ECO:0000256" key="10">
    <source>
        <dbReference type="ARBA" id="ARBA00035861"/>
    </source>
</evidence>
<comment type="caution">
    <text evidence="19">The sequence shown here is derived from an EMBL/GenBank/DDBJ whole genome shotgun (WGS) entry which is preliminary data.</text>
</comment>
<gene>
    <name evidence="19" type="primary">mutT</name>
    <name evidence="19" type="ORF">ENSA5_29650</name>
</gene>
<dbReference type="InterPro" id="IPR020084">
    <property type="entry name" value="NUDIX_hydrolase_CS"/>
</dbReference>
<dbReference type="RefSeq" id="WP_106392344.1">
    <property type="nucleotide sequence ID" value="NZ_PVNK01000144.1"/>
</dbReference>
<comment type="similarity">
    <text evidence="2">Belongs to the Nudix hydrolase family.</text>
</comment>
<dbReference type="Gene3D" id="3.90.79.10">
    <property type="entry name" value="Nucleoside Triphosphate Pyrophosphohydrolase"/>
    <property type="match status" value="1"/>
</dbReference>
<proteinExistence type="inferred from homology"/>
<dbReference type="PANTHER" id="PTHR47707">
    <property type="entry name" value="8-OXO-DGTP DIPHOSPHATASE"/>
    <property type="match status" value="1"/>
</dbReference>